<evidence type="ECO:0000313" key="1">
    <source>
        <dbReference type="EMBL" id="MDQ0517953.1"/>
    </source>
</evidence>
<protein>
    <submittedName>
        <fullName evidence="1">Regulator of CtrA degradation</fullName>
    </submittedName>
</protein>
<organism evidence="1 2">
    <name type="scientific">Kaistia geumhonensis</name>
    <dbReference type="NCBI Taxonomy" id="410839"/>
    <lineage>
        <taxon>Bacteria</taxon>
        <taxon>Pseudomonadati</taxon>
        <taxon>Pseudomonadota</taxon>
        <taxon>Alphaproteobacteria</taxon>
        <taxon>Hyphomicrobiales</taxon>
        <taxon>Kaistiaceae</taxon>
        <taxon>Kaistia</taxon>
    </lineage>
</organism>
<evidence type="ECO:0000313" key="2">
    <source>
        <dbReference type="Proteomes" id="UP001223743"/>
    </source>
</evidence>
<dbReference type="EMBL" id="JAUSWJ010000001">
    <property type="protein sequence ID" value="MDQ0517953.1"/>
    <property type="molecule type" value="Genomic_DNA"/>
</dbReference>
<name>A0ABU0MAJ6_9HYPH</name>
<dbReference type="Pfam" id="PF07323">
    <property type="entry name" value="DUF1465"/>
    <property type="match status" value="1"/>
</dbReference>
<dbReference type="Proteomes" id="UP001223743">
    <property type="component" value="Unassembled WGS sequence"/>
</dbReference>
<proteinExistence type="predicted"/>
<sequence>MITTDETAEGHGAQPIVFGRRLAHSDTFKSLFREGMALVEETAGYLDGDGRSESRELSRGASLGYATESMRLTTRLMQIASWLLLQRAVNEGEMTAEQAGQEKAKVRLRGYSSAVTGPAWEELPERLRDLVERSVRLQERVIRLDDALSGALPEPAADNPVSHALGRLARAFGGAD</sequence>
<reference evidence="1 2" key="1">
    <citation type="submission" date="2023-07" db="EMBL/GenBank/DDBJ databases">
        <title>Genomic Encyclopedia of Type Strains, Phase IV (KMG-IV): sequencing the most valuable type-strain genomes for metagenomic binning, comparative biology and taxonomic classification.</title>
        <authorList>
            <person name="Goeker M."/>
        </authorList>
    </citation>
    <scope>NUCLEOTIDE SEQUENCE [LARGE SCALE GENOMIC DNA]</scope>
    <source>
        <strain evidence="1 2">B1-1</strain>
    </source>
</reference>
<comment type="caution">
    <text evidence="1">The sequence shown here is derived from an EMBL/GenBank/DDBJ whole genome shotgun (WGS) entry which is preliminary data.</text>
</comment>
<dbReference type="Gene3D" id="1.10.8.930">
    <property type="entry name" value="Protein of unknown function DUF1465"/>
    <property type="match status" value="1"/>
</dbReference>
<accession>A0ABU0MAJ6</accession>
<dbReference type="InterPro" id="IPR038301">
    <property type="entry name" value="AraC-like_sf"/>
</dbReference>
<gene>
    <name evidence="1" type="ORF">QO015_003566</name>
</gene>
<keyword evidence="2" id="KW-1185">Reference proteome</keyword>
<dbReference type="InterPro" id="IPR010848">
    <property type="entry name" value="DUF1465"/>
</dbReference>